<reference evidence="1" key="1">
    <citation type="submission" date="2021-08" db="EMBL/GenBank/DDBJ databases">
        <title>WGS assembly of Ceratopteris richardii.</title>
        <authorList>
            <person name="Marchant D.B."/>
            <person name="Chen G."/>
            <person name="Jenkins J."/>
            <person name="Shu S."/>
            <person name="Leebens-Mack J."/>
            <person name="Grimwood J."/>
            <person name="Schmutz J."/>
            <person name="Soltis P."/>
            <person name="Soltis D."/>
            <person name="Chen Z.-H."/>
        </authorList>
    </citation>
    <scope>NUCLEOTIDE SEQUENCE</scope>
    <source>
        <strain evidence="1">Whitten #5841</strain>
        <tissue evidence="1">Leaf</tissue>
    </source>
</reference>
<accession>A0A8T2S8G3</accession>
<evidence type="ECO:0000313" key="2">
    <source>
        <dbReference type="Proteomes" id="UP000825935"/>
    </source>
</evidence>
<evidence type="ECO:0008006" key="3">
    <source>
        <dbReference type="Google" id="ProtNLM"/>
    </source>
</evidence>
<dbReference type="EMBL" id="CM035427">
    <property type="protein sequence ID" value="KAH7307767.1"/>
    <property type="molecule type" value="Genomic_DNA"/>
</dbReference>
<dbReference type="CDD" id="cd09272">
    <property type="entry name" value="RNase_HI_RT_Ty1"/>
    <property type="match status" value="1"/>
</dbReference>
<dbReference type="OrthoDB" id="1915846at2759"/>
<feature type="non-terminal residue" evidence="1">
    <location>
        <position position="149"/>
    </location>
</feature>
<keyword evidence="2" id="KW-1185">Reference proteome</keyword>
<protein>
    <recommendedName>
        <fullName evidence="3">Retrovirus-related Pol polyprotein from transposon TNT 1-94</fullName>
    </recommendedName>
</protein>
<sequence length="149" mass="16400">MKKYIEKVLDRFNVVDAKPLGVPLQPHVKLSKDDCPKDDDATNYMKSVPYASACVKSILRYLKGTKNKCLSYGKGPLELKGFCDSDMAGDVDTRKSTSGYVFTIAGGVVSWCSRLQKIVALSTTEAECISATQTSKEAIWLARLCSEFD</sequence>
<dbReference type="AlphaFoldDB" id="A0A8T2S8G3"/>
<gene>
    <name evidence="1" type="ORF">KP509_22G076900</name>
</gene>
<dbReference type="OMA" id="YCDADDG"/>
<proteinExistence type="predicted"/>
<dbReference type="PANTHER" id="PTHR11439:SF483">
    <property type="entry name" value="PEPTIDE SYNTHASE GLIP-LIKE, PUTATIVE (AFU_ORTHOLOGUE AFUA_3G12920)-RELATED"/>
    <property type="match status" value="1"/>
</dbReference>
<comment type="caution">
    <text evidence="1">The sequence shown here is derived from an EMBL/GenBank/DDBJ whole genome shotgun (WGS) entry which is preliminary data.</text>
</comment>
<dbReference type="PANTHER" id="PTHR11439">
    <property type="entry name" value="GAG-POL-RELATED RETROTRANSPOSON"/>
    <property type="match status" value="1"/>
</dbReference>
<organism evidence="1 2">
    <name type="scientific">Ceratopteris richardii</name>
    <name type="common">Triangle waterfern</name>
    <dbReference type="NCBI Taxonomy" id="49495"/>
    <lineage>
        <taxon>Eukaryota</taxon>
        <taxon>Viridiplantae</taxon>
        <taxon>Streptophyta</taxon>
        <taxon>Embryophyta</taxon>
        <taxon>Tracheophyta</taxon>
        <taxon>Polypodiopsida</taxon>
        <taxon>Polypodiidae</taxon>
        <taxon>Polypodiales</taxon>
        <taxon>Pteridineae</taxon>
        <taxon>Pteridaceae</taxon>
        <taxon>Parkerioideae</taxon>
        <taxon>Ceratopteris</taxon>
    </lineage>
</organism>
<dbReference type="Proteomes" id="UP000825935">
    <property type="component" value="Chromosome 22"/>
</dbReference>
<name>A0A8T2S8G3_CERRI</name>
<evidence type="ECO:0000313" key="1">
    <source>
        <dbReference type="EMBL" id="KAH7307767.1"/>
    </source>
</evidence>